<dbReference type="Proteomes" id="UP001501578">
    <property type="component" value="Unassembled WGS sequence"/>
</dbReference>
<protein>
    <recommendedName>
        <fullName evidence="4">Transposase</fullName>
    </recommendedName>
</protein>
<reference evidence="2 3" key="1">
    <citation type="journal article" date="2019" name="Int. J. Syst. Evol. Microbiol.">
        <title>The Global Catalogue of Microorganisms (GCM) 10K type strain sequencing project: providing services to taxonomists for standard genome sequencing and annotation.</title>
        <authorList>
            <consortium name="The Broad Institute Genomics Platform"/>
            <consortium name="The Broad Institute Genome Sequencing Center for Infectious Disease"/>
            <person name="Wu L."/>
            <person name="Ma J."/>
        </authorList>
    </citation>
    <scope>NUCLEOTIDE SEQUENCE [LARGE SCALE GENOMIC DNA]</scope>
    <source>
        <strain evidence="2 3">JCM 11136</strain>
    </source>
</reference>
<feature type="compositionally biased region" description="Basic and acidic residues" evidence="1">
    <location>
        <begin position="15"/>
        <end position="26"/>
    </location>
</feature>
<comment type="caution">
    <text evidence="2">The sequence shown here is derived from an EMBL/GenBank/DDBJ whole genome shotgun (WGS) entry which is preliminary data.</text>
</comment>
<proteinExistence type="predicted"/>
<organism evidence="2 3">
    <name type="scientific">Nonomuraea longicatena</name>
    <dbReference type="NCBI Taxonomy" id="83682"/>
    <lineage>
        <taxon>Bacteria</taxon>
        <taxon>Bacillati</taxon>
        <taxon>Actinomycetota</taxon>
        <taxon>Actinomycetes</taxon>
        <taxon>Streptosporangiales</taxon>
        <taxon>Streptosporangiaceae</taxon>
        <taxon>Nonomuraea</taxon>
    </lineage>
</organism>
<evidence type="ECO:0008006" key="4">
    <source>
        <dbReference type="Google" id="ProtNLM"/>
    </source>
</evidence>
<evidence type="ECO:0000256" key="1">
    <source>
        <dbReference type="SAM" id="MobiDB-lite"/>
    </source>
</evidence>
<evidence type="ECO:0000313" key="2">
    <source>
        <dbReference type="EMBL" id="GAA0934171.1"/>
    </source>
</evidence>
<dbReference type="EMBL" id="BAAAHQ010000021">
    <property type="protein sequence ID" value="GAA0934171.1"/>
    <property type="molecule type" value="Genomic_DNA"/>
</dbReference>
<feature type="region of interest" description="Disordered" evidence="1">
    <location>
        <begin position="1"/>
        <end position="36"/>
    </location>
</feature>
<accession>A0ABN1PXY8</accession>
<keyword evidence="3" id="KW-1185">Reference proteome</keyword>
<evidence type="ECO:0000313" key="3">
    <source>
        <dbReference type="Proteomes" id="UP001501578"/>
    </source>
</evidence>
<gene>
    <name evidence="2" type="ORF">GCM10009560_41010</name>
</gene>
<sequence>MNGPDLAVVPAQRPFGEEPARPRCGEDDCPAPSSPRSFRVKWQVGGNMWRLRFGRLPRVVRSSCRCRPVEYEELAIGGLHWIRRTDRTGPGHVVHLSPETTTSRVNELWSLIMSGDAT</sequence>
<name>A0ABN1PXY8_9ACTN</name>